<dbReference type="PANTHER" id="PTHR11654">
    <property type="entry name" value="OLIGOPEPTIDE TRANSPORTER-RELATED"/>
    <property type="match status" value="1"/>
</dbReference>
<sequence>MPAARHRAAADGDLYTGDSDSERSEGSPLLERDRRLSLDSESTLEPLKYPKVVFFIIGNEFCERFSYYGMRTILSLFLVNALRLSQGNATIIYHVFVMLCYFFPVIGAIIADSWLGKFDTIAYLSVVYAIGNILVSVASATNIGIPSEPMTYLGLLLIAIGTGGIKPCVSAFGGDQFTLPQQARQLASFFSIFYFSINAGSLLSTYLTPELRTVKCFGQPCYPLAFGVPALLMLLALVIFVVGKPGYKIVKPSGNVLVDVAGCMWSGLANKLKSGESKDHWLDHADDRFGEKLRADIKAMLRVLLLFVPLPIFWALYDQQGSRWTFQANNMNGRIGSWVIKPDQMQVVNPLLILLFLPLFEGVVYPALNKARLLTRPLQKMATGGVIAAIAFIMSGLLELQLQTNYPVALSEGLGQVRVFNSLACNVTLADPTGSDLPGGEESVVAPFGVWTRTDLAVSGGRQLTLDVTGTCLDAGAKLVLDLVEETSVSYNLYTADPSSKSLLSLAAIDNLQKDSNPRVRFLYHFTDAVEHVVNVTNINTLKSTTTTLQGTGNLALADLDPDEYSIALDGKEAVSNQLLDVGGIYTVQLNNADLKVQTLVKPNVVHLMWLLPQYIVITVAEVMFSVTGLEFAFTQAPVSMKSVLTSAWLLTVAFGNLIVVLITEIRFFSSQAYEFFLFAALMLVVMVVFMWMAIKYTYVEDVRDSEDDEQNQMTILDNDKREKS</sequence>
<dbReference type="OrthoDB" id="8904098at2759"/>
<comment type="similarity">
    <text evidence="2 10">Belongs to the major facilitator superfamily. Proton-dependent oligopeptide transporter (POT/PTR) (TC 2.A.17) family.</text>
</comment>
<dbReference type="GO" id="GO:0022857">
    <property type="term" value="F:transmembrane transporter activity"/>
    <property type="evidence" value="ECO:0007669"/>
    <property type="project" value="InterPro"/>
</dbReference>
<gene>
    <name evidence="14" type="primary">LOC117653987</name>
</gene>
<reference evidence="14" key="1">
    <citation type="submission" date="2025-08" db="UniProtKB">
        <authorList>
            <consortium name="RefSeq"/>
        </authorList>
    </citation>
    <scope>IDENTIFICATION</scope>
    <source>
        <tissue evidence="14">Total insect</tissue>
    </source>
</reference>
<keyword evidence="7 12" id="KW-1133">Transmembrane helix</keyword>
<evidence type="ECO:0000256" key="1">
    <source>
        <dbReference type="ARBA" id="ARBA00004141"/>
    </source>
</evidence>
<keyword evidence="3 10" id="KW-0813">Transport</keyword>
<feature type="transmembrane region" description="Helical" evidence="12">
    <location>
        <begin position="676"/>
        <end position="695"/>
    </location>
</feature>
<dbReference type="InterPro" id="IPR036259">
    <property type="entry name" value="MFS_trans_sf"/>
</dbReference>
<organism evidence="14">
    <name type="scientific">Thrips palmi</name>
    <name type="common">Melon thrips</name>
    <dbReference type="NCBI Taxonomy" id="161013"/>
    <lineage>
        <taxon>Eukaryota</taxon>
        <taxon>Metazoa</taxon>
        <taxon>Ecdysozoa</taxon>
        <taxon>Arthropoda</taxon>
        <taxon>Hexapoda</taxon>
        <taxon>Insecta</taxon>
        <taxon>Pterygota</taxon>
        <taxon>Neoptera</taxon>
        <taxon>Paraneoptera</taxon>
        <taxon>Thysanoptera</taxon>
        <taxon>Terebrantia</taxon>
        <taxon>Thripoidea</taxon>
        <taxon>Thripidae</taxon>
        <taxon>Thrips</taxon>
    </lineage>
</organism>
<dbReference type="GeneID" id="117653987"/>
<evidence type="ECO:0000256" key="7">
    <source>
        <dbReference type="ARBA" id="ARBA00022989"/>
    </source>
</evidence>
<feature type="transmembrane region" description="Helical" evidence="12">
    <location>
        <begin position="347"/>
        <end position="368"/>
    </location>
</feature>
<proteinExistence type="inferred from homology"/>
<evidence type="ECO:0000256" key="3">
    <source>
        <dbReference type="ARBA" id="ARBA00022448"/>
    </source>
</evidence>
<dbReference type="PROSITE" id="PS01022">
    <property type="entry name" value="PTR2_1"/>
    <property type="match status" value="1"/>
</dbReference>
<dbReference type="Proteomes" id="UP000515158">
    <property type="component" value="Unplaced"/>
</dbReference>
<evidence type="ECO:0000256" key="6">
    <source>
        <dbReference type="ARBA" id="ARBA00022927"/>
    </source>
</evidence>
<keyword evidence="5" id="KW-0571">Peptide transport</keyword>
<feature type="transmembrane region" description="Helical" evidence="12">
    <location>
        <begin position="608"/>
        <end position="632"/>
    </location>
</feature>
<dbReference type="FunCoup" id="A0A6P9ACQ9">
    <property type="interactions" value="59"/>
</dbReference>
<dbReference type="InParanoid" id="A0A6P9ACQ9"/>
<dbReference type="Gene3D" id="1.20.1250.20">
    <property type="entry name" value="MFS general substrate transporter like domains"/>
    <property type="match status" value="2"/>
</dbReference>
<evidence type="ECO:0000256" key="5">
    <source>
        <dbReference type="ARBA" id="ARBA00022856"/>
    </source>
</evidence>
<dbReference type="GO" id="GO:0015031">
    <property type="term" value="P:protein transport"/>
    <property type="evidence" value="ECO:0007669"/>
    <property type="project" value="UniProtKB-KW"/>
</dbReference>
<keyword evidence="13" id="KW-1185">Reference proteome</keyword>
<evidence type="ECO:0000256" key="10">
    <source>
        <dbReference type="RuleBase" id="RU003755"/>
    </source>
</evidence>
<comment type="subcellular location">
    <subcellularLocation>
        <location evidence="1 10">Membrane</location>
        <topology evidence="1 10">Multi-pass membrane protein</topology>
    </subcellularLocation>
</comment>
<dbReference type="InterPro" id="IPR018456">
    <property type="entry name" value="PTR2_symporter_CS"/>
</dbReference>
<evidence type="ECO:0000256" key="8">
    <source>
        <dbReference type="ARBA" id="ARBA00023136"/>
    </source>
</evidence>
<evidence type="ECO:0000256" key="11">
    <source>
        <dbReference type="SAM" id="MobiDB-lite"/>
    </source>
</evidence>
<evidence type="ECO:0000313" key="13">
    <source>
        <dbReference type="Proteomes" id="UP000515158"/>
    </source>
</evidence>
<feature type="transmembrane region" description="Helical" evidence="12">
    <location>
        <begin position="123"/>
        <end position="145"/>
    </location>
</feature>
<dbReference type="GO" id="GO:0006857">
    <property type="term" value="P:oligopeptide transport"/>
    <property type="evidence" value="ECO:0007669"/>
    <property type="project" value="InterPro"/>
</dbReference>
<dbReference type="SUPFAM" id="SSF103473">
    <property type="entry name" value="MFS general substrate transporter"/>
    <property type="match status" value="2"/>
</dbReference>
<evidence type="ECO:0000256" key="9">
    <source>
        <dbReference type="ARBA" id="ARBA00078114"/>
    </source>
</evidence>
<name>A0A6P9ACQ9_THRPL</name>
<dbReference type="Pfam" id="PF00854">
    <property type="entry name" value="PTR2"/>
    <property type="match status" value="2"/>
</dbReference>
<feature type="transmembrane region" description="Helical" evidence="12">
    <location>
        <begin position="644"/>
        <end position="664"/>
    </location>
</feature>
<keyword evidence="8 12" id="KW-0472">Membrane</keyword>
<feature type="transmembrane region" description="Helical" evidence="12">
    <location>
        <begin position="380"/>
        <end position="398"/>
    </location>
</feature>
<dbReference type="AlphaFoldDB" id="A0A6P9ACQ9"/>
<dbReference type="KEGG" id="tpal:117653987"/>
<evidence type="ECO:0000256" key="2">
    <source>
        <dbReference type="ARBA" id="ARBA00005982"/>
    </source>
</evidence>
<evidence type="ECO:0000256" key="4">
    <source>
        <dbReference type="ARBA" id="ARBA00022692"/>
    </source>
</evidence>
<keyword evidence="6" id="KW-0653">Protein transport</keyword>
<keyword evidence="4 10" id="KW-0812">Transmembrane</keyword>
<dbReference type="PROSITE" id="PS01023">
    <property type="entry name" value="PTR2_2"/>
    <property type="match status" value="1"/>
</dbReference>
<protein>
    <recommendedName>
        <fullName evidence="9">Oligopeptide transporter 1</fullName>
    </recommendedName>
</protein>
<dbReference type="GO" id="GO:0016020">
    <property type="term" value="C:membrane"/>
    <property type="evidence" value="ECO:0007669"/>
    <property type="project" value="UniProtKB-SubCell"/>
</dbReference>
<feature type="compositionally biased region" description="Basic and acidic residues" evidence="11">
    <location>
        <begin position="20"/>
        <end position="30"/>
    </location>
</feature>
<feature type="transmembrane region" description="Helical" evidence="12">
    <location>
        <begin position="91"/>
        <end position="111"/>
    </location>
</feature>
<feature type="transmembrane region" description="Helical" evidence="12">
    <location>
        <begin position="151"/>
        <end position="174"/>
    </location>
</feature>
<dbReference type="FunFam" id="1.20.1250.20:FF:000049">
    <property type="entry name" value="Solute carrier family 15 member 2"/>
    <property type="match status" value="1"/>
</dbReference>
<evidence type="ECO:0000256" key="12">
    <source>
        <dbReference type="SAM" id="Phobius"/>
    </source>
</evidence>
<feature type="region of interest" description="Disordered" evidence="11">
    <location>
        <begin position="1"/>
        <end position="30"/>
    </location>
</feature>
<feature type="transmembrane region" description="Helical" evidence="12">
    <location>
        <begin position="299"/>
        <end position="317"/>
    </location>
</feature>
<evidence type="ECO:0000313" key="14">
    <source>
        <dbReference type="RefSeq" id="XP_034255977.1"/>
    </source>
</evidence>
<dbReference type="RefSeq" id="XP_034255977.1">
    <property type="nucleotide sequence ID" value="XM_034400086.1"/>
</dbReference>
<dbReference type="CDD" id="cd17347">
    <property type="entry name" value="MFS_SLC15A1_2_like"/>
    <property type="match status" value="1"/>
</dbReference>
<accession>A0A6P9ACQ9</accession>
<feature type="transmembrane region" description="Helical" evidence="12">
    <location>
        <begin position="222"/>
        <end position="243"/>
    </location>
</feature>
<dbReference type="InterPro" id="IPR000109">
    <property type="entry name" value="POT_fam"/>
</dbReference>
<feature type="transmembrane region" description="Helical" evidence="12">
    <location>
        <begin position="186"/>
        <end position="207"/>
    </location>
</feature>